<dbReference type="RefSeq" id="WP_369018443.1">
    <property type="nucleotide sequence ID" value="NZ_CP121689.1"/>
</dbReference>
<evidence type="ECO:0000259" key="4">
    <source>
        <dbReference type="PROSITE" id="PS50893"/>
    </source>
</evidence>
<dbReference type="GO" id="GO:0005524">
    <property type="term" value="F:ATP binding"/>
    <property type="evidence" value="ECO:0007669"/>
    <property type="project" value="UniProtKB-KW"/>
</dbReference>
<dbReference type="Gene3D" id="3.40.50.300">
    <property type="entry name" value="P-loop containing nucleotide triphosphate hydrolases"/>
    <property type="match status" value="1"/>
</dbReference>
<evidence type="ECO:0000313" key="6">
    <source>
        <dbReference type="Proteomes" id="UP001461341"/>
    </source>
</evidence>
<dbReference type="SUPFAM" id="SSF52540">
    <property type="entry name" value="P-loop containing nucleoside triphosphate hydrolases"/>
    <property type="match status" value="1"/>
</dbReference>
<protein>
    <submittedName>
        <fullName evidence="5">ABC transporter ATP-binding protein</fullName>
    </submittedName>
</protein>
<dbReference type="PROSITE" id="PS50893">
    <property type="entry name" value="ABC_TRANSPORTER_2"/>
    <property type="match status" value="1"/>
</dbReference>
<comment type="similarity">
    <text evidence="1">Belongs to the ABC transporter superfamily. Ycf16 family.</text>
</comment>
<proteinExistence type="inferred from homology"/>
<keyword evidence="6" id="KW-1185">Reference proteome</keyword>
<name>A0ABZ2YF21_9BACT</name>
<keyword evidence="2" id="KW-0547">Nucleotide-binding</keyword>
<accession>A0ABZ2YF21</accession>
<reference evidence="5 6" key="1">
    <citation type="submission" date="2023-03" db="EMBL/GenBank/DDBJ databases">
        <title>Novel Species.</title>
        <authorList>
            <person name="Ma S."/>
        </authorList>
    </citation>
    <scope>NUCLEOTIDE SEQUENCE [LARGE SCALE GENOMIC DNA]</scope>
    <source>
        <strain evidence="5 6">B11</strain>
    </source>
</reference>
<dbReference type="PANTHER" id="PTHR43204:SF1">
    <property type="entry name" value="ABC TRANSPORTER I FAMILY MEMBER 6, CHLOROPLASTIC"/>
    <property type="match status" value="1"/>
</dbReference>
<dbReference type="Proteomes" id="UP001461341">
    <property type="component" value="Chromosome"/>
</dbReference>
<dbReference type="CDD" id="cd03217">
    <property type="entry name" value="ABC_FeS_Assembly"/>
    <property type="match status" value="1"/>
</dbReference>
<evidence type="ECO:0000256" key="1">
    <source>
        <dbReference type="ARBA" id="ARBA00006216"/>
    </source>
</evidence>
<evidence type="ECO:0000313" key="5">
    <source>
        <dbReference type="EMBL" id="WZL76285.1"/>
    </source>
</evidence>
<gene>
    <name evidence="5" type="ORF">QBE54_00705</name>
</gene>
<dbReference type="InterPro" id="IPR010230">
    <property type="entry name" value="FeS-cluster_ATPase_SufC"/>
</dbReference>
<dbReference type="EMBL" id="CP121689">
    <property type="protein sequence ID" value="WZL76285.1"/>
    <property type="molecule type" value="Genomic_DNA"/>
</dbReference>
<dbReference type="Pfam" id="PF00005">
    <property type="entry name" value="ABC_tran"/>
    <property type="match status" value="1"/>
</dbReference>
<keyword evidence="3 5" id="KW-0067">ATP-binding</keyword>
<evidence type="ECO:0000256" key="2">
    <source>
        <dbReference type="ARBA" id="ARBA00022741"/>
    </source>
</evidence>
<evidence type="ECO:0000256" key="3">
    <source>
        <dbReference type="ARBA" id="ARBA00022840"/>
    </source>
</evidence>
<dbReference type="InterPro" id="IPR003439">
    <property type="entry name" value="ABC_transporter-like_ATP-bd"/>
</dbReference>
<organism evidence="5 6">
    <name type="scientific">Thermatribacter velox</name>
    <dbReference type="NCBI Taxonomy" id="3039681"/>
    <lineage>
        <taxon>Bacteria</taxon>
        <taxon>Pseudomonadati</taxon>
        <taxon>Atribacterota</taxon>
        <taxon>Atribacteria</taxon>
        <taxon>Atribacterales</taxon>
        <taxon>Thermatribacteraceae</taxon>
        <taxon>Thermatribacter</taxon>
    </lineage>
</organism>
<sequence>MLKIENLQVAVDSRVILRDINLEIGEGEVHVLLGPNGVGKTTLLLSIMGMPGINIVGGSILFQGRDITHLPLEERAQLGIGIAFQRMPVVQGVTLKTLGEIILEKHFQKVPLNEVAEKLNCTYLLERDLGAGFSGGEAKRAELFQLLLQRPLFAMIDEPESGVDLDNIALVGKALNELFERNQVRNKRRSGLIITHTGHILDYVNADLGHVLIGGTIVCRGNPRDLLEDIKKNGYQNCLRCES</sequence>
<feature type="domain" description="ABC transporter" evidence="4">
    <location>
        <begin position="2"/>
        <end position="239"/>
    </location>
</feature>
<dbReference type="InterPro" id="IPR027417">
    <property type="entry name" value="P-loop_NTPase"/>
</dbReference>
<dbReference type="PANTHER" id="PTHR43204">
    <property type="entry name" value="ABC TRANSPORTER I FAMILY MEMBER 6, CHLOROPLASTIC"/>
    <property type="match status" value="1"/>
</dbReference>